<evidence type="ECO:0000259" key="6">
    <source>
        <dbReference type="Pfam" id="PF13086"/>
    </source>
</evidence>
<dbReference type="SUPFAM" id="SSF52540">
    <property type="entry name" value="P-loop containing nucleoside triphosphate hydrolases"/>
    <property type="match status" value="1"/>
</dbReference>
<keyword evidence="3" id="KW-0378">Hydrolase</keyword>
<dbReference type="Pfam" id="PF13087">
    <property type="entry name" value="AAA_12"/>
    <property type="match status" value="1"/>
</dbReference>
<dbReference type="RefSeq" id="WP_135650829.1">
    <property type="nucleotide sequence ID" value="NZ_RQGF01000030.1"/>
</dbReference>
<dbReference type="InterPro" id="IPR041679">
    <property type="entry name" value="DNA2/NAM7-like_C"/>
</dbReference>
<dbReference type="GO" id="GO:0005694">
    <property type="term" value="C:chromosome"/>
    <property type="evidence" value="ECO:0007669"/>
    <property type="project" value="UniProtKB-ARBA"/>
</dbReference>
<dbReference type="InterPro" id="IPR050534">
    <property type="entry name" value="Coronavir_polyprotein_1ab"/>
</dbReference>
<dbReference type="InterPro" id="IPR027417">
    <property type="entry name" value="P-loop_NTPase"/>
</dbReference>
<dbReference type="GO" id="GO:0043139">
    <property type="term" value="F:5'-3' DNA helicase activity"/>
    <property type="evidence" value="ECO:0007669"/>
    <property type="project" value="TreeGrafter"/>
</dbReference>
<evidence type="ECO:0000256" key="1">
    <source>
        <dbReference type="ARBA" id="ARBA00007913"/>
    </source>
</evidence>
<reference evidence="8" key="1">
    <citation type="journal article" date="2019" name="PLoS Negl. Trop. Dis.">
        <title>Revisiting the worldwide diversity of Leptospira species in the environment.</title>
        <authorList>
            <person name="Vincent A.T."/>
            <person name="Schiettekatte O."/>
            <person name="Bourhy P."/>
            <person name="Veyrier F.J."/>
            <person name="Picardeau M."/>
        </authorList>
    </citation>
    <scope>NUCLEOTIDE SEQUENCE [LARGE SCALE GENOMIC DNA]</scope>
    <source>
        <strain evidence="8">201702455</strain>
    </source>
</reference>
<evidence type="ECO:0000256" key="2">
    <source>
        <dbReference type="ARBA" id="ARBA00022741"/>
    </source>
</evidence>
<gene>
    <name evidence="8" type="ORF">EHQ64_16110</name>
</gene>
<dbReference type="Pfam" id="PF13086">
    <property type="entry name" value="AAA_11"/>
    <property type="match status" value="1"/>
</dbReference>
<dbReference type="FunFam" id="3.40.50.300:FF:000326">
    <property type="entry name" value="P-loop containing nucleoside triphosphate hydrolase"/>
    <property type="match status" value="1"/>
</dbReference>
<keyword evidence="5" id="KW-0067">ATP-binding</keyword>
<name>A0A4R9K3Z5_9LEPT</name>
<evidence type="ECO:0000313" key="8">
    <source>
        <dbReference type="EMBL" id="TGL59614.1"/>
    </source>
</evidence>
<comment type="similarity">
    <text evidence="1">Belongs to the DNA2/NAM7 helicase family.</text>
</comment>
<protein>
    <submittedName>
        <fullName evidence="8">RNA helicase</fullName>
    </submittedName>
</protein>
<dbReference type="GO" id="GO:0016787">
    <property type="term" value="F:hydrolase activity"/>
    <property type="evidence" value="ECO:0007669"/>
    <property type="project" value="UniProtKB-KW"/>
</dbReference>
<dbReference type="PANTHER" id="PTHR43788:SF8">
    <property type="entry name" value="DNA-BINDING PROTEIN SMUBP-2"/>
    <property type="match status" value="1"/>
</dbReference>
<dbReference type="Proteomes" id="UP000297762">
    <property type="component" value="Unassembled WGS sequence"/>
</dbReference>
<dbReference type="EMBL" id="RQGF01000030">
    <property type="protein sequence ID" value="TGL59614.1"/>
    <property type="molecule type" value="Genomic_DNA"/>
</dbReference>
<accession>A0A4R9K3Z5</accession>
<dbReference type="AlphaFoldDB" id="A0A4R9K3Z5"/>
<comment type="caution">
    <text evidence="8">The sequence shown here is derived from an EMBL/GenBank/DDBJ whole genome shotgun (WGS) entry which is preliminary data.</text>
</comment>
<dbReference type="PANTHER" id="PTHR43788">
    <property type="entry name" value="DNA2/NAM7 HELICASE FAMILY MEMBER"/>
    <property type="match status" value="1"/>
</dbReference>
<dbReference type="GO" id="GO:0005524">
    <property type="term" value="F:ATP binding"/>
    <property type="evidence" value="ECO:0007669"/>
    <property type="project" value="UniProtKB-KW"/>
</dbReference>
<evidence type="ECO:0000259" key="7">
    <source>
        <dbReference type="Pfam" id="PF13087"/>
    </source>
</evidence>
<dbReference type="CDD" id="cd18808">
    <property type="entry name" value="SF1_C_Upf1"/>
    <property type="match status" value="1"/>
</dbReference>
<keyword evidence="4 8" id="KW-0347">Helicase</keyword>
<evidence type="ECO:0000256" key="5">
    <source>
        <dbReference type="ARBA" id="ARBA00022840"/>
    </source>
</evidence>
<dbReference type="InterPro" id="IPR047187">
    <property type="entry name" value="SF1_C_Upf1"/>
</dbReference>
<feature type="domain" description="DNA2/NAM7 helicase helicase" evidence="6">
    <location>
        <begin position="175"/>
        <end position="397"/>
    </location>
</feature>
<dbReference type="Gene3D" id="3.40.50.300">
    <property type="entry name" value="P-loop containing nucleotide triphosphate hydrolases"/>
    <property type="match status" value="2"/>
</dbReference>
<keyword evidence="9" id="KW-1185">Reference proteome</keyword>
<feature type="domain" description="DNA2/NAM7 helicase-like C-terminal" evidence="7">
    <location>
        <begin position="401"/>
        <end position="596"/>
    </location>
</feature>
<proteinExistence type="inferred from homology"/>
<evidence type="ECO:0000313" key="9">
    <source>
        <dbReference type="Proteomes" id="UP000297762"/>
    </source>
</evidence>
<dbReference type="Gene3D" id="2.40.30.270">
    <property type="match status" value="1"/>
</dbReference>
<sequence length="627" mass="71430">MSESYYSSLRESLKKERQAELDKYKEDLSSSDLNQRIRDGFTVFPLVFEDAELGADGNWKVILKPTKQKNIPELFRPGTPVRIVKETEEYISVLLKANEDSYIVYMEEVPDWVEEGKLGLEILPDETSFKEWDRALDKVMHAEKGSRAKFFADLFSDQIEISKPNFKSLSGISEDLNDSQKKAISAILQTEDFVLVHGPPGTGKTRTIVEAIRILVSEGKRVLASAPTNSASDLLVESLAKLKVPVLRMGHPARIHSDVLENSLEMKLNHSAEAKLIERDRKEVQELLKKARKFKRSFGKQEAEERRSLYKEADSLRKGIKERQKVLIRYLLESHPVIVCTHTGASSFQLHNMEFDYAILDEGSQAIEPSSWIPILKAQRFVIAGDPCQLPPTVISEDPLLKVSLMERLLPIFQEKERVYLLDTQYRMTDPIQEFPNRKFYESKLKSGLDQSSRNRVPFSSDELFSSSLVFLDSSGTDTAEEISEASLGNPWEAEFTVGIVKRILEAGWDPKNLILLSPYRYQRYLLKQKLEELLPEFVDQLDVETVDSFQGRETDAVVFSLVRSNPEGQIGFLSETRRWNVGMTRAKKLLVLIGDGSTLGQNGFFQELITTVEEVGELKTAWEFMD</sequence>
<evidence type="ECO:0000256" key="3">
    <source>
        <dbReference type="ARBA" id="ARBA00022801"/>
    </source>
</evidence>
<dbReference type="OrthoDB" id="9757917at2"/>
<dbReference type="InterPro" id="IPR041677">
    <property type="entry name" value="DNA2/NAM7_AAA_11"/>
</dbReference>
<evidence type="ECO:0000256" key="4">
    <source>
        <dbReference type="ARBA" id="ARBA00022806"/>
    </source>
</evidence>
<organism evidence="8 9">
    <name type="scientific">Leptospira sarikeiensis</name>
    <dbReference type="NCBI Taxonomy" id="2484943"/>
    <lineage>
        <taxon>Bacteria</taxon>
        <taxon>Pseudomonadati</taxon>
        <taxon>Spirochaetota</taxon>
        <taxon>Spirochaetia</taxon>
        <taxon>Leptospirales</taxon>
        <taxon>Leptospiraceae</taxon>
        <taxon>Leptospira</taxon>
    </lineage>
</organism>
<keyword evidence="2" id="KW-0547">Nucleotide-binding</keyword>